<dbReference type="PANTHER" id="PTHR33908">
    <property type="entry name" value="MANNOSYLTRANSFERASE YKCB-RELATED"/>
    <property type="match status" value="1"/>
</dbReference>
<evidence type="ECO:0000256" key="5">
    <source>
        <dbReference type="ARBA" id="ARBA00022692"/>
    </source>
</evidence>
<evidence type="ECO:0000313" key="10">
    <source>
        <dbReference type="EMBL" id="WIM94545.1"/>
    </source>
</evidence>
<keyword evidence="5 8" id="KW-0812">Transmembrane</keyword>
<feature type="transmembrane region" description="Helical" evidence="8">
    <location>
        <begin position="360"/>
        <end position="380"/>
    </location>
</feature>
<feature type="transmembrane region" description="Helical" evidence="8">
    <location>
        <begin position="336"/>
        <end position="354"/>
    </location>
</feature>
<dbReference type="GO" id="GO:0016757">
    <property type="term" value="F:glycosyltransferase activity"/>
    <property type="evidence" value="ECO:0007669"/>
    <property type="project" value="UniProtKB-KW"/>
</dbReference>
<evidence type="ECO:0000313" key="11">
    <source>
        <dbReference type="Proteomes" id="UP001240150"/>
    </source>
</evidence>
<comment type="subcellular location">
    <subcellularLocation>
        <location evidence="1">Cell membrane</location>
        <topology evidence="1">Multi-pass membrane protein</topology>
    </subcellularLocation>
</comment>
<dbReference type="InterPro" id="IPR038731">
    <property type="entry name" value="RgtA/B/C-like"/>
</dbReference>
<evidence type="ECO:0000256" key="1">
    <source>
        <dbReference type="ARBA" id="ARBA00004651"/>
    </source>
</evidence>
<dbReference type="RefSeq" id="WP_284915763.1">
    <property type="nucleotide sequence ID" value="NZ_CP126980.1"/>
</dbReference>
<keyword evidence="4 10" id="KW-0808">Transferase</keyword>
<protein>
    <submittedName>
        <fullName evidence="10">Glycosyltransferase family 39 protein</fullName>
        <ecNumber evidence="10">2.4.-.-</ecNumber>
    </submittedName>
</protein>
<dbReference type="EMBL" id="CP126980">
    <property type="protein sequence ID" value="WIM94545.1"/>
    <property type="molecule type" value="Genomic_DNA"/>
</dbReference>
<keyword evidence="6 8" id="KW-1133">Transmembrane helix</keyword>
<keyword evidence="7 8" id="KW-0472">Membrane</keyword>
<proteinExistence type="predicted"/>
<evidence type="ECO:0000256" key="3">
    <source>
        <dbReference type="ARBA" id="ARBA00022676"/>
    </source>
</evidence>
<dbReference type="EC" id="2.4.-.-" evidence="10"/>
<keyword evidence="11" id="KW-1185">Reference proteome</keyword>
<evidence type="ECO:0000256" key="8">
    <source>
        <dbReference type="SAM" id="Phobius"/>
    </source>
</evidence>
<feature type="transmembrane region" description="Helical" evidence="8">
    <location>
        <begin position="387"/>
        <end position="408"/>
    </location>
</feature>
<evidence type="ECO:0000259" key="9">
    <source>
        <dbReference type="Pfam" id="PF13231"/>
    </source>
</evidence>
<evidence type="ECO:0000256" key="4">
    <source>
        <dbReference type="ARBA" id="ARBA00022679"/>
    </source>
</evidence>
<sequence>MATTNTVTERASTEDASAAERARERRPWLGLTLIMVLAAGVRLYRFPDVPRGLNQDEVSAGYETLSLLTAGTDRWGTRWPVYFTAFGSGQNVLLSYLNMPFVAILGPTPLGLRLLPALLGVLTVAVTYALTARLAGRRAGLLAALLLAACPWHVMMSRWSLESNLLPPVMVIAVWVLVVAYQSPRRWLLPVSLMPMALVFYAYAAATLVVLLFVAAFLATRWRTVRRRPVAAAASLGLFGLVALPYGIFLLVNQVLHRAPGWLSALPFGVQLLPGSRVQEINTDGLVAGNLRFAVQGFSDNLPWNVMSPYLPFGLVIVPLAAVGGYFAVRDRAYPPVLWLAATLPMFFLVRLNVNRINALFLPLIILAALGLDGIARSIAEARTGRAVIAAFLSVGLLYNAAFVQDYFTGYNDVIRTRFADGLDRALTVAERRSAPGAPIYVSDRVPLNYLYVLFYRKVDPREFRANAAFEVRNTVYFVRDYRSFYFHQDDPALVAAPEYLGVFRVDEPRKCAGTTPATPRRVASVGAFRIVSCRR</sequence>
<dbReference type="Pfam" id="PF13231">
    <property type="entry name" value="PMT_2"/>
    <property type="match status" value="1"/>
</dbReference>
<dbReference type="Proteomes" id="UP001240150">
    <property type="component" value="Chromosome"/>
</dbReference>
<name>A0ABY8WFN5_9ACTN</name>
<dbReference type="PANTHER" id="PTHR33908:SF3">
    <property type="entry name" value="UNDECAPRENYL PHOSPHATE-ALPHA-4-AMINO-4-DEOXY-L-ARABINOSE ARABINOSYL TRANSFERASE"/>
    <property type="match status" value="1"/>
</dbReference>
<keyword evidence="3 10" id="KW-0328">Glycosyltransferase</keyword>
<feature type="transmembrane region" description="Helical" evidence="8">
    <location>
        <begin position="230"/>
        <end position="252"/>
    </location>
</feature>
<gene>
    <name evidence="10" type="ORF">ACTOB_006576</name>
</gene>
<feature type="transmembrane region" description="Helical" evidence="8">
    <location>
        <begin position="28"/>
        <end position="46"/>
    </location>
</feature>
<feature type="transmembrane region" description="Helical" evidence="8">
    <location>
        <begin position="166"/>
        <end position="184"/>
    </location>
</feature>
<feature type="transmembrane region" description="Helical" evidence="8">
    <location>
        <begin position="196"/>
        <end position="218"/>
    </location>
</feature>
<feature type="domain" description="Glycosyltransferase RgtA/B/C/D-like" evidence="9">
    <location>
        <begin position="95"/>
        <end position="239"/>
    </location>
</feature>
<feature type="transmembrane region" description="Helical" evidence="8">
    <location>
        <begin position="110"/>
        <end position="130"/>
    </location>
</feature>
<reference evidence="10 11" key="1">
    <citation type="submission" date="2023-06" db="EMBL/GenBank/DDBJ databases">
        <authorList>
            <person name="Yushchuk O."/>
            <person name="Binda E."/>
            <person name="Ruckert-Reed C."/>
            <person name="Fedorenko V."/>
            <person name="Kalinowski J."/>
            <person name="Marinelli F."/>
        </authorList>
    </citation>
    <scope>NUCLEOTIDE SEQUENCE [LARGE SCALE GENOMIC DNA]</scope>
    <source>
        <strain evidence="10 11">NRRL 3884</strain>
    </source>
</reference>
<dbReference type="InterPro" id="IPR050297">
    <property type="entry name" value="LipidA_mod_glycosyltrf_83"/>
</dbReference>
<feature type="transmembrane region" description="Helical" evidence="8">
    <location>
        <begin position="310"/>
        <end position="329"/>
    </location>
</feature>
<accession>A0ABY8WFN5</accession>
<evidence type="ECO:0000256" key="6">
    <source>
        <dbReference type="ARBA" id="ARBA00022989"/>
    </source>
</evidence>
<evidence type="ECO:0000256" key="7">
    <source>
        <dbReference type="ARBA" id="ARBA00023136"/>
    </source>
</evidence>
<keyword evidence="2" id="KW-1003">Cell membrane</keyword>
<evidence type="ECO:0000256" key="2">
    <source>
        <dbReference type="ARBA" id="ARBA00022475"/>
    </source>
</evidence>
<organism evidence="10 11">
    <name type="scientific">Actinoplanes oblitus</name>
    <dbReference type="NCBI Taxonomy" id="3040509"/>
    <lineage>
        <taxon>Bacteria</taxon>
        <taxon>Bacillati</taxon>
        <taxon>Actinomycetota</taxon>
        <taxon>Actinomycetes</taxon>
        <taxon>Micromonosporales</taxon>
        <taxon>Micromonosporaceae</taxon>
        <taxon>Actinoplanes</taxon>
    </lineage>
</organism>